<keyword evidence="6" id="KW-0029">Amino-acid transport</keyword>
<keyword evidence="14" id="KW-1185">Reference proteome</keyword>
<evidence type="ECO:0000313" key="13">
    <source>
        <dbReference type="EMBL" id="KAK7814117.1"/>
    </source>
</evidence>
<feature type="domain" description="Amino acid transporter transmembrane" evidence="12">
    <location>
        <begin position="64"/>
        <end position="193"/>
    </location>
</feature>
<evidence type="ECO:0000256" key="7">
    <source>
        <dbReference type="ARBA" id="ARBA00022989"/>
    </source>
</evidence>
<comment type="subcellular location">
    <subcellularLocation>
        <location evidence="1">Endomembrane system</location>
        <topology evidence="1">Multi-pass membrane protein</topology>
    </subcellularLocation>
</comment>
<evidence type="ECO:0000256" key="3">
    <source>
        <dbReference type="ARBA" id="ARBA00022448"/>
    </source>
</evidence>
<name>A0AAW0IIF2_QUESU</name>
<keyword evidence="3" id="KW-0813">Transport</keyword>
<dbReference type="AlphaFoldDB" id="A0AAW0IIF2"/>
<evidence type="ECO:0000259" key="12">
    <source>
        <dbReference type="Pfam" id="PF01490"/>
    </source>
</evidence>
<organism evidence="13 14">
    <name type="scientific">Quercus suber</name>
    <name type="common">Cork oak</name>
    <dbReference type="NCBI Taxonomy" id="58331"/>
    <lineage>
        <taxon>Eukaryota</taxon>
        <taxon>Viridiplantae</taxon>
        <taxon>Streptophyta</taxon>
        <taxon>Embryophyta</taxon>
        <taxon>Tracheophyta</taxon>
        <taxon>Spermatophyta</taxon>
        <taxon>Magnoliopsida</taxon>
        <taxon>eudicotyledons</taxon>
        <taxon>Gunneridae</taxon>
        <taxon>Pentapetalae</taxon>
        <taxon>rosids</taxon>
        <taxon>fabids</taxon>
        <taxon>Fagales</taxon>
        <taxon>Fagaceae</taxon>
        <taxon>Quercus</taxon>
    </lineage>
</organism>
<evidence type="ECO:0000256" key="2">
    <source>
        <dbReference type="ARBA" id="ARBA00005590"/>
    </source>
</evidence>
<evidence type="ECO:0000256" key="1">
    <source>
        <dbReference type="ARBA" id="ARBA00004127"/>
    </source>
</evidence>
<accession>A0AAW0IIF2</accession>
<reference evidence="13 14" key="1">
    <citation type="journal article" date="2018" name="Sci. Data">
        <title>The draft genome sequence of cork oak.</title>
        <authorList>
            <person name="Ramos A.M."/>
            <person name="Usie A."/>
            <person name="Barbosa P."/>
            <person name="Barros P.M."/>
            <person name="Capote T."/>
            <person name="Chaves I."/>
            <person name="Simoes F."/>
            <person name="Abreu I."/>
            <person name="Carrasquinho I."/>
            <person name="Faro C."/>
            <person name="Guimaraes J.B."/>
            <person name="Mendonca D."/>
            <person name="Nobrega F."/>
            <person name="Rodrigues L."/>
            <person name="Saibo N.J.M."/>
            <person name="Varela M.C."/>
            <person name="Egas C."/>
            <person name="Matos J."/>
            <person name="Miguel C.M."/>
            <person name="Oliveira M.M."/>
            <person name="Ricardo C.P."/>
            <person name="Goncalves S."/>
        </authorList>
    </citation>
    <scope>NUCLEOTIDE SEQUENCE [LARGE SCALE GENOMIC DNA]</scope>
    <source>
        <strain evidence="14">cv. HL8</strain>
    </source>
</reference>
<dbReference type="EMBL" id="PKMF04001136">
    <property type="protein sequence ID" value="KAK7814117.1"/>
    <property type="molecule type" value="Genomic_DNA"/>
</dbReference>
<evidence type="ECO:0000256" key="8">
    <source>
        <dbReference type="ARBA" id="ARBA00023136"/>
    </source>
</evidence>
<evidence type="ECO:0000256" key="11">
    <source>
        <dbReference type="SAM" id="Phobius"/>
    </source>
</evidence>
<dbReference type="GO" id="GO:0012505">
    <property type="term" value="C:endomembrane system"/>
    <property type="evidence" value="ECO:0007669"/>
    <property type="project" value="UniProtKB-SubCell"/>
</dbReference>
<dbReference type="GO" id="GO:0006865">
    <property type="term" value="P:amino acid transport"/>
    <property type="evidence" value="ECO:0007669"/>
    <property type="project" value="UniProtKB-KW"/>
</dbReference>
<dbReference type="Proteomes" id="UP000237347">
    <property type="component" value="Unassembled WGS sequence"/>
</dbReference>
<dbReference type="PANTHER" id="PTHR48017">
    <property type="entry name" value="OS05G0424000 PROTEIN-RELATED"/>
    <property type="match status" value="1"/>
</dbReference>
<feature type="transmembrane region" description="Helical" evidence="11">
    <location>
        <begin position="167"/>
        <end position="193"/>
    </location>
</feature>
<proteinExistence type="inferred from homology"/>
<keyword evidence="8 11" id="KW-0472">Membrane</keyword>
<feature type="transmembrane region" description="Helical" evidence="11">
    <location>
        <begin position="64"/>
        <end position="85"/>
    </location>
</feature>
<keyword evidence="5" id="KW-0769">Symport</keyword>
<evidence type="ECO:0000256" key="9">
    <source>
        <dbReference type="ARBA" id="ARBA00023294"/>
    </source>
</evidence>
<sequence>MTGWPTKPVKWAYGPKMIYADRLGLIKNELGDEEGNSNPKENIPKQGGMLIALYMFHRHETSELVLGLTSVLLILSVVSSLQLYGKPIFDGLGSIYTSRMKPPCPWWFRAISRVIFGFFCFFSAITISLYGSQLQVLCGGFSLPLILALPCFMWIKIKKPEAYGPMWWFNWTLGLFGMALGGILIAAGVYVVIVTGIEVRFFKPH</sequence>
<protein>
    <submittedName>
        <fullName evidence="13">Lysine histidine transporter-like 8</fullName>
    </submittedName>
</protein>
<keyword evidence="7 11" id="KW-1133">Transmembrane helix</keyword>
<comment type="function">
    <text evidence="10">Carrier protein involved in proton-driven auxin influx. Mediates the formation of auxin gradient from developing leaves (site of auxin biosynthesis) to tips by contributing to the loading of auxin in vascular tissues and facilitating acropetal (base to tip) auxin transport within inner tissues of the root apex, and basipetal (tip to base) auxin transport within outer tissues of the root apex. May be involved in lateral roots and nodules formation.</text>
</comment>
<evidence type="ECO:0000256" key="10">
    <source>
        <dbReference type="ARBA" id="ARBA00045588"/>
    </source>
</evidence>
<feature type="transmembrane region" description="Helical" evidence="11">
    <location>
        <begin position="106"/>
        <end position="128"/>
    </location>
</feature>
<dbReference type="GO" id="GO:0015293">
    <property type="term" value="F:symporter activity"/>
    <property type="evidence" value="ECO:0007669"/>
    <property type="project" value="UniProtKB-KW"/>
</dbReference>
<evidence type="ECO:0000256" key="4">
    <source>
        <dbReference type="ARBA" id="ARBA00022692"/>
    </source>
</evidence>
<keyword evidence="4 11" id="KW-0812">Transmembrane</keyword>
<keyword evidence="9" id="KW-0927">Auxin signaling pathway</keyword>
<gene>
    <name evidence="13" type="primary">AATL1_15</name>
    <name evidence="13" type="ORF">CFP56_003837</name>
</gene>
<dbReference type="InterPro" id="IPR013057">
    <property type="entry name" value="AA_transpt_TM"/>
</dbReference>
<evidence type="ECO:0000256" key="5">
    <source>
        <dbReference type="ARBA" id="ARBA00022847"/>
    </source>
</evidence>
<evidence type="ECO:0000313" key="14">
    <source>
        <dbReference type="Proteomes" id="UP000237347"/>
    </source>
</evidence>
<feature type="transmembrane region" description="Helical" evidence="11">
    <location>
        <begin position="134"/>
        <end position="155"/>
    </location>
</feature>
<comment type="caution">
    <text evidence="13">The sequence shown here is derived from an EMBL/GenBank/DDBJ whole genome shotgun (WGS) entry which is preliminary data.</text>
</comment>
<evidence type="ECO:0000256" key="6">
    <source>
        <dbReference type="ARBA" id="ARBA00022970"/>
    </source>
</evidence>
<comment type="similarity">
    <text evidence="2">Belongs to the amino acid/polyamine transporter 2 family. Amino acid/auxin permease (AAAP) (TC 2.A.18.1) subfamily.</text>
</comment>
<dbReference type="Pfam" id="PF01490">
    <property type="entry name" value="Aa_trans"/>
    <property type="match status" value="1"/>
</dbReference>
<dbReference type="GO" id="GO:0009734">
    <property type="term" value="P:auxin-activated signaling pathway"/>
    <property type="evidence" value="ECO:0007669"/>
    <property type="project" value="UniProtKB-KW"/>
</dbReference>